<dbReference type="AlphaFoldDB" id="A0A4R2IA63"/>
<dbReference type="GO" id="GO:0032259">
    <property type="term" value="P:methylation"/>
    <property type="evidence" value="ECO:0007669"/>
    <property type="project" value="UniProtKB-KW"/>
</dbReference>
<gene>
    <name evidence="2" type="ORF">EV646_116128</name>
</gene>
<dbReference type="Proteomes" id="UP000295573">
    <property type="component" value="Unassembled WGS sequence"/>
</dbReference>
<keyword evidence="2" id="KW-0489">Methyltransferase</keyword>
<dbReference type="EMBL" id="SLWR01000016">
    <property type="protein sequence ID" value="TCO41037.1"/>
    <property type="molecule type" value="Genomic_DNA"/>
</dbReference>
<proteinExistence type="predicted"/>
<dbReference type="Pfam" id="PF13649">
    <property type="entry name" value="Methyltransf_25"/>
    <property type="match status" value="1"/>
</dbReference>
<dbReference type="Gene3D" id="3.40.50.150">
    <property type="entry name" value="Vaccinia Virus protein VP39"/>
    <property type="match status" value="1"/>
</dbReference>
<dbReference type="InterPro" id="IPR029063">
    <property type="entry name" value="SAM-dependent_MTases_sf"/>
</dbReference>
<evidence type="ECO:0000313" key="2">
    <source>
        <dbReference type="EMBL" id="TCO41037.1"/>
    </source>
</evidence>
<reference evidence="2 3" key="1">
    <citation type="journal article" date="2015" name="Stand. Genomic Sci.">
        <title>Genomic Encyclopedia of Bacterial and Archaeal Type Strains, Phase III: the genomes of soil and plant-associated and newly described type strains.</title>
        <authorList>
            <person name="Whitman W.B."/>
            <person name="Woyke T."/>
            <person name="Klenk H.P."/>
            <person name="Zhou Y."/>
            <person name="Lilburn T.G."/>
            <person name="Beck B.J."/>
            <person name="De Vos P."/>
            <person name="Vandamme P."/>
            <person name="Eisen J.A."/>
            <person name="Garrity G."/>
            <person name="Hugenholtz P."/>
            <person name="Kyrpides N.C."/>
        </authorList>
    </citation>
    <scope>NUCLEOTIDE SEQUENCE [LARGE SCALE GENOMIC DNA]</scope>
    <source>
        <strain evidence="2 3">VKM Ac-2541</strain>
    </source>
</reference>
<keyword evidence="2" id="KW-0808">Transferase</keyword>
<dbReference type="InterPro" id="IPR041698">
    <property type="entry name" value="Methyltransf_25"/>
</dbReference>
<dbReference type="GO" id="GO:0008168">
    <property type="term" value="F:methyltransferase activity"/>
    <property type="evidence" value="ECO:0007669"/>
    <property type="project" value="UniProtKB-KW"/>
</dbReference>
<evidence type="ECO:0000313" key="3">
    <source>
        <dbReference type="Proteomes" id="UP000295573"/>
    </source>
</evidence>
<protein>
    <submittedName>
        <fullName evidence="2">Methyltransferase family protein</fullName>
    </submittedName>
</protein>
<comment type="caution">
    <text evidence="2">The sequence shown here is derived from an EMBL/GenBank/DDBJ whole genome shotgun (WGS) entry which is preliminary data.</text>
</comment>
<keyword evidence="3" id="KW-1185">Reference proteome</keyword>
<name>A0A4R2IA63_9ACTN</name>
<dbReference type="SUPFAM" id="SSF53335">
    <property type="entry name" value="S-adenosyl-L-methionine-dependent methyltransferases"/>
    <property type="match status" value="1"/>
</dbReference>
<sequence>MLELARAQVPEAQFVLGDMRHLSFSPNEFDAVTAYFSLLMLSRADMAALLTEVRAWLRRGGLLSFSLVEFDADSVEVEFMGTTFQASGYTEAQLPAVLEHAGYEVVSLRTVDHAPIEGPSEAQVFCLARPLENR</sequence>
<organism evidence="2 3">
    <name type="scientific">Kribbella antiqua</name>
    <dbReference type="NCBI Taxonomy" id="2512217"/>
    <lineage>
        <taxon>Bacteria</taxon>
        <taxon>Bacillati</taxon>
        <taxon>Actinomycetota</taxon>
        <taxon>Actinomycetes</taxon>
        <taxon>Propionibacteriales</taxon>
        <taxon>Kribbellaceae</taxon>
        <taxon>Kribbella</taxon>
    </lineage>
</organism>
<evidence type="ECO:0000259" key="1">
    <source>
        <dbReference type="Pfam" id="PF13649"/>
    </source>
</evidence>
<feature type="domain" description="Methyltransferase" evidence="1">
    <location>
        <begin position="1"/>
        <end position="61"/>
    </location>
</feature>
<accession>A0A4R2IA63</accession>